<evidence type="ECO:0000313" key="8">
    <source>
        <dbReference type="EMBL" id="TQS20081.1"/>
    </source>
</evidence>
<dbReference type="Gene3D" id="1.10.10.60">
    <property type="entry name" value="Homeodomain-like"/>
    <property type="match status" value="1"/>
</dbReference>
<evidence type="ECO:0000313" key="9">
    <source>
        <dbReference type="Proteomes" id="UP000316541"/>
    </source>
</evidence>
<dbReference type="InterPro" id="IPR050109">
    <property type="entry name" value="HTH-type_TetR-like_transc_reg"/>
</dbReference>
<dbReference type="InterPro" id="IPR009057">
    <property type="entry name" value="Homeodomain-like_sf"/>
</dbReference>
<feature type="domain" description="HTH tetR-type" evidence="7">
    <location>
        <begin position="27"/>
        <end position="87"/>
    </location>
</feature>
<dbReference type="InterPro" id="IPR041347">
    <property type="entry name" value="MftR_C"/>
</dbReference>
<dbReference type="AlphaFoldDB" id="A0A544YTH6"/>
<evidence type="ECO:0000256" key="5">
    <source>
        <dbReference type="SAM" id="MobiDB-lite"/>
    </source>
</evidence>
<gene>
    <name evidence="8" type="ORF">FLX08_17530</name>
</gene>
<dbReference type="InterPro" id="IPR001647">
    <property type="entry name" value="HTH_TetR"/>
</dbReference>
<accession>A0A544YTH6</accession>
<keyword evidence="6" id="KW-0812">Transmembrane</keyword>
<comment type="caution">
    <text evidence="8">The sequence shown here is derived from an EMBL/GenBank/DDBJ whole genome shotgun (WGS) entry which is preliminary data.</text>
</comment>
<dbReference type="GO" id="GO:0000976">
    <property type="term" value="F:transcription cis-regulatory region binding"/>
    <property type="evidence" value="ECO:0007669"/>
    <property type="project" value="TreeGrafter"/>
</dbReference>
<keyword evidence="2 4" id="KW-0238">DNA-binding</keyword>
<organism evidence="8 9">
    <name type="scientific">Microbispora hainanensis</name>
    <dbReference type="NCBI Taxonomy" id="568844"/>
    <lineage>
        <taxon>Bacteria</taxon>
        <taxon>Bacillati</taxon>
        <taxon>Actinomycetota</taxon>
        <taxon>Actinomycetes</taxon>
        <taxon>Streptosporangiales</taxon>
        <taxon>Streptosporangiaceae</taxon>
        <taxon>Microbispora</taxon>
    </lineage>
</organism>
<evidence type="ECO:0000256" key="1">
    <source>
        <dbReference type="ARBA" id="ARBA00023015"/>
    </source>
</evidence>
<keyword evidence="6" id="KW-0472">Membrane</keyword>
<dbReference type="Gene3D" id="1.10.357.10">
    <property type="entry name" value="Tetracycline Repressor, domain 2"/>
    <property type="match status" value="1"/>
</dbReference>
<protein>
    <submittedName>
        <fullName evidence="8">TetR family transcriptional regulator</fullName>
    </submittedName>
</protein>
<dbReference type="Proteomes" id="UP000316541">
    <property type="component" value="Unassembled WGS sequence"/>
</dbReference>
<dbReference type="PANTHER" id="PTHR30055:SF238">
    <property type="entry name" value="MYCOFACTOCIN BIOSYNTHESIS TRANSCRIPTIONAL REGULATOR MFTR-RELATED"/>
    <property type="match status" value="1"/>
</dbReference>
<sequence>MSSPQRADRTSPASDRAVTSLRERKKAKTRRTIQEQALRLFAEQGYDATTVEQIAEAAEVSPSTFFRYFPTKEDVVVQDDYDPILMEAIKAQPPDLPPLTAMRAAFRTAFEAMEPEELDRMLARTKLTTSVPALRARTLEGLYSTIDMLAGAVAERSGRDPRSAAVRTLVGAVMGVMLPAMFTWVEHDGRTPLPVLIDEALGYLEAGLPI</sequence>
<keyword evidence="6" id="KW-1133">Transmembrane helix</keyword>
<dbReference type="PROSITE" id="PS50977">
    <property type="entry name" value="HTH_TETR_2"/>
    <property type="match status" value="1"/>
</dbReference>
<proteinExistence type="predicted"/>
<feature type="transmembrane region" description="Helical" evidence="6">
    <location>
        <begin position="164"/>
        <end position="185"/>
    </location>
</feature>
<evidence type="ECO:0000256" key="4">
    <source>
        <dbReference type="PROSITE-ProRule" id="PRU00335"/>
    </source>
</evidence>
<evidence type="ECO:0000259" key="7">
    <source>
        <dbReference type="PROSITE" id="PS50977"/>
    </source>
</evidence>
<dbReference type="PANTHER" id="PTHR30055">
    <property type="entry name" value="HTH-TYPE TRANSCRIPTIONAL REGULATOR RUTR"/>
    <property type="match status" value="1"/>
</dbReference>
<name>A0A544YTH6_9ACTN</name>
<dbReference type="RefSeq" id="WP_142619937.1">
    <property type="nucleotide sequence ID" value="NZ_VIRM01000019.1"/>
</dbReference>
<evidence type="ECO:0000256" key="3">
    <source>
        <dbReference type="ARBA" id="ARBA00023163"/>
    </source>
</evidence>
<evidence type="ECO:0000256" key="2">
    <source>
        <dbReference type="ARBA" id="ARBA00023125"/>
    </source>
</evidence>
<keyword evidence="1" id="KW-0805">Transcription regulation</keyword>
<feature type="region of interest" description="Disordered" evidence="5">
    <location>
        <begin position="1"/>
        <end position="29"/>
    </location>
</feature>
<evidence type="ECO:0000256" key="6">
    <source>
        <dbReference type="SAM" id="Phobius"/>
    </source>
</evidence>
<dbReference type="Pfam" id="PF00440">
    <property type="entry name" value="TetR_N"/>
    <property type="match status" value="1"/>
</dbReference>
<dbReference type="SUPFAM" id="SSF46689">
    <property type="entry name" value="Homeodomain-like"/>
    <property type="match status" value="1"/>
</dbReference>
<feature type="DNA-binding region" description="H-T-H motif" evidence="4">
    <location>
        <begin position="50"/>
        <end position="69"/>
    </location>
</feature>
<keyword evidence="3" id="KW-0804">Transcription</keyword>
<dbReference type="EMBL" id="VIRM01000019">
    <property type="protein sequence ID" value="TQS20081.1"/>
    <property type="molecule type" value="Genomic_DNA"/>
</dbReference>
<dbReference type="Pfam" id="PF17754">
    <property type="entry name" value="TetR_C_14"/>
    <property type="match status" value="1"/>
</dbReference>
<dbReference type="PRINTS" id="PR00455">
    <property type="entry name" value="HTHTETR"/>
</dbReference>
<dbReference type="GO" id="GO:0003700">
    <property type="term" value="F:DNA-binding transcription factor activity"/>
    <property type="evidence" value="ECO:0007669"/>
    <property type="project" value="TreeGrafter"/>
</dbReference>
<reference evidence="8 9" key="1">
    <citation type="submission" date="2019-07" db="EMBL/GenBank/DDBJ databases">
        <title>Microbispora hainanensis DSM 45428.</title>
        <authorList>
            <person name="Thawai C."/>
        </authorList>
    </citation>
    <scope>NUCLEOTIDE SEQUENCE [LARGE SCALE GENOMIC DNA]</scope>
    <source>
        <strain evidence="8 9">DSM 45428</strain>
    </source>
</reference>